<comment type="subcellular location">
    <subcellularLocation>
        <location evidence="2">Membrane</location>
    </subcellularLocation>
</comment>
<evidence type="ECO:0000256" key="6">
    <source>
        <dbReference type="ARBA" id="ARBA00022692"/>
    </source>
</evidence>
<dbReference type="EC" id="1.10.3.11" evidence="13"/>
<evidence type="ECO:0000256" key="1">
    <source>
        <dbReference type="ARBA" id="ARBA00001192"/>
    </source>
</evidence>
<sequence length="485" mass="54060">MQVALHSQPACQRLQHSARKCRRGSACRTSLRVGAAAQPSMPASGSRPSAVPSSGGSSSGNGKGMLTNRTGRLAFLDEEGQVIRPMPADYGFRSGGARLYQQDYGTIPKGVVELSLDNFKRELRSLRRAVRYNELAEVAQDARQAGSSPGLLGRVGFAAGQAVRSVFARLDIWLEQRNVLNELTQAPQTEMEGELTAEQKDVLAKLRRLTLDDAAVSASEKSRLAAAGGPRPSLPIRAAYTSLCWVLDVVYGGRPIERFWVLETVARMPYFVWISLLHLYESLGWWRAGAELRKVHFAEEWNELHHLQIMEALGGDLRWGDRFLAEHAAVFYYWTLVVIYLISPAASYQFMEMVEGHAADTYAQFAAENKDMLETIPPPLVALNYYKSGDLYLFDEFQTSWRASGDVRRPRCNTLYDVFCNIRDDELEHVKTMVACQDGSIALDLQNAEAMAELASQEKIATLPPWDSDDEEGTTTRRTATKELQ</sequence>
<keyword evidence="6 13" id="KW-0812">Transmembrane</keyword>
<evidence type="ECO:0000313" key="16">
    <source>
        <dbReference type="Proteomes" id="UP001055712"/>
    </source>
</evidence>
<evidence type="ECO:0000256" key="12">
    <source>
        <dbReference type="ARBA" id="ARBA00023136"/>
    </source>
</evidence>
<evidence type="ECO:0000256" key="14">
    <source>
        <dbReference type="SAM" id="MobiDB-lite"/>
    </source>
</evidence>
<organism evidence="15 16">
    <name type="scientific">Chlorella vulgaris</name>
    <name type="common">Green alga</name>
    <dbReference type="NCBI Taxonomy" id="3077"/>
    <lineage>
        <taxon>Eukaryota</taxon>
        <taxon>Viridiplantae</taxon>
        <taxon>Chlorophyta</taxon>
        <taxon>core chlorophytes</taxon>
        <taxon>Trebouxiophyceae</taxon>
        <taxon>Chlorellales</taxon>
        <taxon>Chlorellaceae</taxon>
        <taxon>Chlorella clade</taxon>
        <taxon>Chlorella</taxon>
    </lineage>
</organism>
<feature type="region of interest" description="Disordered" evidence="14">
    <location>
        <begin position="459"/>
        <end position="485"/>
    </location>
</feature>
<keyword evidence="4" id="KW-0813">Transport</keyword>
<comment type="catalytic activity">
    <reaction evidence="1 13">
        <text>2 a ubiquinol + O2 = 2 a ubiquinone + 2 H2O</text>
        <dbReference type="Rhea" id="RHEA:30255"/>
        <dbReference type="Rhea" id="RHEA-COMP:9565"/>
        <dbReference type="Rhea" id="RHEA-COMP:9566"/>
        <dbReference type="ChEBI" id="CHEBI:15377"/>
        <dbReference type="ChEBI" id="CHEBI:15379"/>
        <dbReference type="ChEBI" id="CHEBI:16389"/>
        <dbReference type="ChEBI" id="CHEBI:17976"/>
        <dbReference type="EC" id="1.10.3.11"/>
    </reaction>
</comment>
<keyword evidence="8 13" id="KW-0249">Electron transport</keyword>
<dbReference type="GO" id="GO:0098803">
    <property type="term" value="C:respiratory chain complex"/>
    <property type="evidence" value="ECO:0007669"/>
    <property type="project" value="UniProtKB-UniRule"/>
</dbReference>
<dbReference type="Proteomes" id="UP001055712">
    <property type="component" value="Unassembled WGS sequence"/>
</dbReference>
<dbReference type="GO" id="GO:0010230">
    <property type="term" value="P:alternative respiration"/>
    <property type="evidence" value="ECO:0007669"/>
    <property type="project" value="TreeGrafter"/>
</dbReference>
<dbReference type="OrthoDB" id="4493at2759"/>
<protein>
    <recommendedName>
        <fullName evidence="13">Ubiquinol oxidase</fullName>
        <ecNumber evidence="13">1.10.3.11</ecNumber>
    </recommendedName>
</protein>
<dbReference type="GO" id="GO:0005739">
    <property type="term" value="C:mitochondrion"/>
    <property type="evidence" value="ECO:0007669"/>
    <property type="project" value="TreeGrafter"/>
</dbReference>
<dbReference type="InterPro" id="IPR038659">
    <property type="entry name" value="AOX_sf"/>
</dbReference>
<evidence type="ECO:0000256" key="8">
    <source>
        <dbReference type="ARBA" id="ARBA00022982"/>
    </source>
</evidence>
<keyword evidence="16" id="KW-1185">Reference proteome</keyword>
<dbReference type="GO" id="GO:0102721">
    <property type="term" value="F:ubiquinol:oxygen oxidoreductase activity"/>
    <property type="evidence" value="ECO:0007669"/>
    <property type="project" value="UniProtKB-EC"/>
</dbReference>
<keyword evidence="5 13" id="KW-0679">Respiratory chain</keyword>
<dbReference type="PANTHER" id="PTHR31803:SF19">
    <property type="entry name" value="UBIQUINOL OXIDASE"/>
    <property type="match status" value="1"/>
</dbReference>
<dbReference type="GO" id="GO:0106292">
    <property type="term" value="F:superoxide-generating NADPH oxidase activity"/>
    <property type="evidence" value="ECO:0007669"/>
    <property type="project" value="UniProtKB-ARBA"/>
</dbReference>
<proteinExistence type="inferred from homology"/>
<evidence type="ECO:0000256" key="7">
    <source>
        <dbReference type="ARBA" id="ARBA00022723"/>
    </source>
</evidence>
<feature type="region of interest" description="Disordered" evidence="14">
    <location>
        <begin position="32"/>
        <end position="67"/>
    </location>
</feature>
<gene>
    <name evidence="15" type="ORF">D9Q98_006516</name>
</gene>
<dbReference type="GO" id="GO:0016020">
    <property type="term" value="C:membrane"/>
    <property type="evidence" value="ECO:0007669"/>
    <property type="project" value="UniProtKB-SubCell"/>
</dbReference>
<name>A0A9D4TKE2_CHLVU</name>
<dbReference type="PANTHER" id="PTHR31803">
    <property type="entry name" value="ALTERNATIVE OXIDASE"/>
    <property type="match status" value="1"/>
</dbReference>
<comment type="similarity">
    <text evidence="3 13">Belongs to the alternative oxidase family.</text>
</comment>
<keyword evidence="11 13" id="KW-0408">Iron</keyword>
<reference evidence="15" key="1">
    <citation type="journal article" date="2019" name="Plant J.">
        <title>Chlorella vulgaris genome assembly and annotation reveals the molecular basis for metabolic acclimation to high light conditions.</title>
        <authorList>
            <person name="Cecchin M."/>
            <person name="Marcolungo L."/>
            <person name="Rossato M."/>
            <person name="Girolomoni L."/>
            <person name="Cosentino E."/>
            <person name="Cuine S."/>
            <person name="Li-Beisson Y."/>
            <person name="Delledonne M."/>
            <person name="Ballottari M."/>
        </authorList>
    </citation>
    <scope>NUCLEOTIDE SEQUENCE</scope>
    <source>
        <strain evidence="15">211/11P</strain>
    </source>
</reference>
<dbReference type="GO" id="GO:0046872">
    <property type="term" value="F:metal ion binding"/>
    <property type="evidence" value="ECO:0007669"/>
    <property type="project" value="UniProtKB-UniRule"/>
</dbReference>
<dbReference type="AlphaFoldDB" id="A0A9D4TKE2"/>
<comment type="cofactor">
    <cofactor evidence="13">
        <name>Fe cation</name>
        <dbReference type="ChEBI" id="CHEBI:24875"/>
    </cofactor>
    <text evidence="13">Binds 2 iron ions per subunit.</text>
</comment>
<evidence type="ECO:0000256" key="10">
    <source>
        <dbReference type="ARBA" id="ARBA00023002"/>
    </source>
</evidence>
<keyword evidence="12 13" id="KW-0472">Membrane</keyword>
<evidence type="ECO:0000256" key="13">
    <source>
        <dbReference type="RuleBase" id="RU003779"/>
    </source>
</evidence>
<dbReference type="InterPro" id="IPR002680">
    <property type="entry name" value="AOX"/>
</dbReference>
<feature type="compositionally biased region" description="Low complexity" evidence="14">
    <location>
        <begin position="44"/>
        <end position="56"/>
    </location>
</feature>
<dbReference type="Pfam" id="PF01786">
    <property type="entry name" value="AOX"/>
    <property type="match status" value="1"/>
</dbReference>
<comment type="caution">
    <text evidence="15">The sequence shown here is derived from an EMBL/GenBank/DDBJ whole genome shotgun (WGS) entry which is preliminary data.</text>
</comment>
<dbReference type="EMBL" id="SIDB01000009">
    <property type="protein sequence ID" value="KAI3428133.1"/>
    <property type="molecule type" value="Genomic_DNA"/>
</dbReference>
<evidence type="ECO:0000256" key="11">
    <source>
        <dbReference type="ARBA" id="ARBA00023004"/>
    </source>
</evidence>
<evidence type="ECO:0000256" key="2">
    <source>
        <dbReference type="ARBA" id="ARBA00004370"/>
    </source>
</evidence>
<evidence type="ECO:0000256" key="4">
    <source>
        <dbReference type="ARBA" id="ARBA00022448"/>
    </source>
</evidence>
<dbReference type="GO" id="GO:0009916">
    <property type="term" value="F:alternative oxidase activity"/>
    <property type="evidence" value="ECO:0007669"/>
    <property type="project" value="UniProtKB-UniRule"/>
</dbReference>
<evidence type="ECO:0000256" key="5">
    <source>
        <dbReference type="ARBA" id="ARBA00022660"/>
    </source>
</evidence>
<evidence type="ECO:0000313" key="15">
    <source>
        <dbReference type="EMBL" id="KAI3428133.1"/>
    </source>
</evidence>
<keyword evidence="7 13" id="KW-0479">Metal-binding</keyword>
<dbReference type="Gene3D" id="1.20.1260.140">
    <property type="entry name" value="Alternative oxidase"/>
    <property type="match status" value="1"/>
</dbReference>
<accession>A0A9D4TKE2</accession>
<keyword evidence="10 13" id="KW-0560">Oxidoreductase</keyword>
<reference evidence="15" key="2">
    <citation type="submission" date="2020-11" db="EMBL/GenBank/DDBJ databases">
        <authorList>
            <person name="Cecchin M."/>
            <person name="Marcolungo L."/>
            <person name="Rossato M."/>
            <person name="Girolomoni L."/>
            <person name="Cosentino E."/>
            <person name="Cuine S."/>
            <person name="Li-Beisson Y."/>
            <person name="Delledonne M."/>
            <person name="Ballottari M."/>
        </authorList>
    </citation>
    <scope>NUCLEOTIDE SEQUENCE</scope>
    <source>
        <strain evidence="15">211/11P</strain>
        <tissue evidence="15">Whole cell</tissue>
    </source>
</reference>
<evidence type="ECO:0000256" key="3">
    <source>
        <dbReference type="ARBA" id="ARBA00008388"/>
    </source>
</evidence>
<keyword evidence="9" id="KW-1133">Transmembrane helix</keyword>
<evidence type="ECO:0000256" key="9">
    <source>
        <dbReference type="ARBA" id="ARBA00022989"/>
    </source>
</evidence>